<feature type="transmembrane region" description="Helical" evidence="10">
    <location>
        <begin position="160"/>
        <end position="180"/>
    </location>
</feature>
<feature type="transmembrane region" description="Helical" evidence="10">
    <location>
        <begin position="1044"/>
        <end position="1068"/>
    </location>
</feature>
<evidence type="ECO:0000256" key="10">
    <source>
        <dbReference type="SAM" id="Phobius"/>
    </source>
</evidence>
<dbReference type="CDD" id="cd18604">
    <property type="entry name" value="ABC_6TM_VMR1_D2_like"/>
    <property type="match status" value="1"/>
</dbReference>
<dbReference type="SUPFAM" id="SSF90123">
    <property type="entry name" value="ABC transporter transmembrane region"/>
    <property type="match status" value="2"/>
</dbReference>
<feature type="domain" description="ABC transporter" evidence="11">
    <location>
        <begin position="713"/>
        <end position="962"/>
    </location>
</feature>
<proteinExistence type="predicted"/>
<feature type="transmembrane region" description="Helical" evidence="10">
    <location>
        <begin position="534"/>
        <end position="553"/>
    </location>
</feature>
<dbReference type="PANTHER" id="PTHR24223:SF353">
    <property type="entry name" value="ABC TRANSPORTER ATP-BINDING PROTEIN_PERMEASE VMR1-RELATED"/>
    <property type="match status" value="1"/>
</dbReference>
<dbReference type="SMART" id="SM00382">
    <property type="entry name" value="AAA"/>
    <property type="match status" value="2"/>
</dbReference>
<feature type="transmembrane region" description="Helical" evidence="10">
    <location>
        <begin position="1213"/>
        <end position="1234"/>
    </location>
</feature>
<evidence type="ECO:0000259" key="11">
    <source>
        <dbReference type="PROSITE" id="PS50893"/>
    </source>
</evidence>
<evidence type="ECO:0008006" key="15">
    <source>
        <dbReference type="Google" id="ProtNLM"/>
    </source>
</evidence>
<dbReference type="Pfam" id="PF00005">
    <property type="entry name" value="ABC_tran"/>
    <property type="match status" value="2"/>
</dbReference>
<comment type="caution">
    <text evidence="13">The sequence shown here is derived from an EMBL/GenBank/DDBJ whole genome shotgun (WGS) entry which is preliminary data.</text>
</comment>
<keyword evidence="2" id="KW-0813">Transport</keyword>
<evidence type="ECO:0000256" key="3">
    <source>
        <dbReference type="ARBA" id="ARBA00022692"/>
    </source>
</evidence>
<evidence type="ECO:0000256" key="7">
    <source>
        <dbReference type="ARBA" id="ARBA00022989"/>
    </source>
</evidence>
<protein>
    <recommendedName>
        <fullName evidence="15">ATP-dependent bile acid permease</fullName>
    </recommendedName>
</protein>
<dbReference type="EMBL" id="JBEFKJ010000032">
    <property type="protein sequence ID" value="KAL2038443.1"/>
    <property type="molecule type" value="Genomic_DNA"/>
</dbReference>
<dbReference type="CDD" id="cd03250">
    <property type="entry name" value="ABCC_MRP_domain1"/>
    <property type="match status" value="1"/>
</dbReference>
<evidence type="ECO:0000313" key="14">
    <source>
        <dbReference type="Proteomes" id="UP001590950"/>
    </source>
</evidence>
<dbReference type="InterPro" id="IPR017871">
    <property type="entry name" value="ABC_transporter-like_CS"/>
</dbReference>
<feature type="domain" description="ABC transporter" evidence="11">
    <location>
        <begin position="1419"/>
        <end position="1704"/>
    </location>
</feature>
<reference evidence="13 14" key="1">
    <citation type="submission" date="2024-09" db="EMBL/GenBank/DDBJ databases">
        <title>Rethinking Asexuality: The Enigmatic Case of Functional Sexual Genes in Lepraria (Stereocaulaceae).</title>
        <authorList>
            <person name="Doellman M."/>
            <person name="Sun Y."/>
            <person name="Barcenas-Pena A."/>
            <person name="Lumbsch H.T."/>
            <person name="Grewe F."/>
        </authorList>
    </citation>
    <scope>NUCLEOTIDE SEQUENCE [LARGE SCALE GENOMIC DNA]</scope>
    <source>
        <strain evidence="13 14">Mercado 3170</strain>
    </source>
</reference>
<dbReference type="Proteomes" id="UP001590950">
    <property type="component" value="Unassembled WGS sequence"/>
</dbReference>
<gene>
    <name evidence="13" type="ORF">N7G274_008782</name>
</gene>
<evidence type="ECO:0000256" key="8">
    <source>
        <dbReference type="ARBA" id="ARBA00023136"/>
    </source>
</evidence>
<feature type="compositionally biased region" description="Basic and acidic residues" evidence="9">
    <location>
        <begin position="427"/>
        <end position="454"/>
    </location>
</feature>
<feature type="transmembrane region" description="Helical" evidence="10">
    <location>
        <begin position="225"/>
        <end position="242"/>
    </location>
</feature>
<keyword evidence="5" id="KW-0547">Nucleotide-binding</keyword>
<sequence length="1728" mass="191940">MGQLNTTAMFGECGGPLWRGDDFAVCFQKDYLQTLLPFIACAASLVYLSIQSIQRTVKLKHGKDYTHWEATQPTLNRRARYSDHPNAPDQSQDVDEDDESAELALHLMKSNTHESMIEVNRPRGQIWVVVVEILLTLTEVIVNLAALLTHAWGQKGTFAAIARVITWGYILVLLSVRSLFSNSSASRIPNLWYHTAFLYAAQWILTTLLFRSAIIHPRSHRAQDLMVADFSLATVLALIAILSRKGNKTVLLDYEDDLEPSHEPLANLFSIATFGWVDGIVWKGYKKPLELPDVWNLAARDKAAAVLADFRQLKKTSKLAWHLLKYFKRDLVIQAVWAMVSGLFTFAPTLLLKAFLEYVEDPKGTPVNAAWFYILLLGLSSCVKSITDGQALWKGRKICIRLHSVIVGEVYAKSLRRKAAAGTDTVLGEKEEEKKKRKAAEDKKDSKSTSKDTSPRFPANGKKQNVASKKDKKASADTIRDATDSQVNVGTIINLMAVDSFKVSEISAYLHFLWGTTPVQLVLCIVLLYRILGWSALASIIMMILVMPLNLFIAKQFTKVQKKVMAATDVRIHSTNEILQNIRIIKYFAWERRFSQIVSEKRAVELRALRNKYMLWTFAASIWFGVPLLITFFSFLLYTVVEKRPLIPSVAFTALSLFGILRYPLDQLADMIAHVQESKVSVDRVEEFLNEDETEKYEQLSHGSFDEAGEPIIGFEKATLTWGGKDARGLDGQTAFRMIDIDLRFLVGQLNIIVGPTGSGKTSLLMALLGEMTLIEGLVYLPGGQSREDIRKDPETGFTESVAYCAQQAWLVNDTIKQNIVFAAQLNEMRYTAVITACALERDLEILDQGDSTLVGEKGIALSGGQKQRISLARALYSDSRHVLLDDCLSAVDSHTAKHIFEHCIMGPLMLGRTCILVTHNIALSVPHSRYVVALTNGKVVAQGSPDEVLASGALGDELLRSRPGSRGGTQLHSRNESAINLDEEAKKSMNGHAPKANGYANGSAKEPAVKSKKENANIRTETKSTGSVNIKVIQMYLAAMGPWHYWVIAFIAFGLQQVGSVAANVWIRNWANAYTRSIQRVGLGAVQASSSSASYIHGSRFSSNTFSSGTSFWSLPIVPKSSTLTTAILSADDKVNPWYYLLIYALISLFYIVISLTREGYIFWGSLRASSRIHRRLLDSVTRAKLQFFDTTPLGQLMNRFSKDIESIDQDVAPVAVGVLGCLFSLITIVVLISAITPGFLIAAFFISLIYYAIGSFYLRSSRDLKRLESVQRSPIYQQFGETLSGIVTIRAYSDEKRFVRDNQHRLDTHHRPFIYLWAANRWLALRVDFTGALVSFFAGTFVILSMGTIDAGSAGLSLTYAVMFTENVLWLVRLYSINEQNMNSVERVKEYIEVEQEAKAIIDEARPAANWPSQGAIQFLNYSTRYRSDLDPVLKDLTFSIRPGERVGIVGRTGAGKSSLALALFRGLEAEEGKIVIDDVDIGLIGLQDLREAITIVPQDPTLFTGTVRSNLDPFDVFTDEEIFATLRRVQLVGAPTSATGSSSATPVVPNILTPPESPQSSEDSANDNSSVDDNTDLARKMTNNRENANIFKNLSSPISESGSNLSQGQRQLLCLARALLKAPRVLLMDEATASIDYATDSKIQDTLREVKESTIITIAHRLQTIIDYDKVLVLDKGKLIEYDAPWELILRDGGIFRGMCEMSGDLDTLMEGAKKAADKKKLIDV</sequence>
<keyword evidence="4" id="KW-0677">Repeat</keyword>
<feature type="region of interest" description="Disordered" evidence="9">
    <location>
        <begin position="990"/>
        <end position="1021"/>
    </location>
</feature>
<dbReference type="Gene3D" id="3.40.50.300">
    <property type="entry name" value="P-loop containing nucleotide triphosphate hydrolases"/>
    <property type="match status" value="2"/>
</dbReference>
<keyword evidence="7 10" id="KW-1133">Transmembrane helix</keyword>
<feature type="transmembrane region" description="Helical" evidence="10">
    <location>
        <begin position="126"/>
        <end position="148"/>
    </location>
</feature>
<dbReference type="PROSITE" id="PS50929">
    <property type="entry name" value="ABC_TM1F"/>
    <property type="match status" value="2"/>
</dbReference>
<keyword evidence="8 10" id="KW-0472">Membrane</keyword>
<dbReference type="InterPro" id="IPR050173">
    <property type="entry name" value="ABC_transporter_C-like"/>
</dbReference>
<dbReference type="CDD" id="cd03244">
    <property type="entry name" value="ABCC_MRP_domain2"/>
    <property type="match status" value="1"/>
</dbReference>
<keyword evidence="14" id="KW-1185">Reference proteome</keyword>
<feature type="transmembrane region" description="Helical" evidence="10">
    <location>
        <begin position="615"/>
        <end position="640"/>
    </location>
</feature>
<feature type="compositionally biased region" description="Basic and acidic residues" evidence="9">
    <location>
        <begin position="1008"/>
        <end position="1021"/>
    </location>
</feature>
<dbReference type="InterPro" id="IPR027417">
    <property type="entry name" value="P-loop_NTPase"/>
</dbReference>
<dbReference type="InterPro" id="IPR011527">
    <property type="entry name" value="ABC1_TM_dom"/>
</dbReference>
<evidence type="ECO:0000256" key="9">
    <source>
        <dbReference type="SAM" id="MobiDB-lite"/>
    </source>
</evidence>
<accession>A0ABR3ZYI2</accession>
<evidence type="ECO:0000256" key="6">
    <source>
        <dbReference type="ARBA" id="ARBA00022840"/>
    </source>
</evidence>
<evidence type="ECO:0000256" key="5">
    <source>
        <dbReference type="ARBA" id="ARBA00022741"/>
    </source>
</evidence>
<evidence type="ECO:0000256" key="4">
    <source>
        <dbReference type="ARBA" id="ARBA00022737"/>
    </source>
</evidence>
<dbReference type="SUPFAM" id="SSF52540">
    <property type="entry name" value="P-loop containing nucleoside triphosphate hydrolases"/>
    <property type="match status" value="2"/>
</dbReference>
<feature type="transmembrane region" description="Helical" evidence="10">
    <location>
        <begin position="508"/>
        <end position="528"/>
    </location>
</feature>
<evidence type="ECO:0000256" key="1">
    <source>
        <dbReference type="ARBA" id="ARBA00004370"/>
    </source>
</evidence>
<feature type="transmembrane region" description="Helical" evidence="10">
    <location>
        <begin position="370"/>
        <end position="387"/>
    </location>
</feature>
<feature type="compositionally biased region" description="Low complexity" evidence="9">
    <location>
        <begin position="1538"/>
        <end position="1551"/>
    </location>
</feature>
<keyword evidence="3 10" id="KW-0812">Transmembrane</keyword>
<dbReference type="Gene3D" id="1.20.1560.10">
    <property type="entry name" value="ABC transporter type 1, transmembrane domain"/>
    <property type="match status" value="2"/>
</dbReference>
<feature type="domain" description="ABC transmembrane type-1" evidence="12">
    <location>
        <begin position="335"/>
        <end position="677"/>
    </location>
</feature>
<name>A0ABR3ZYI2_9LECA</name>
<evidence type="ECO:0000256" key="2">
    <source>
        <dbReference type="ARBA" id="ARBA00022448"/>
    </source>
</evidence>
<dbReference type="Pfam" id="PF00664">
    <property type="entry name" value="ABC_membrane"/>
    <property type="match status" value="2"/>
</dbReference>
<feature type="domain" description="ABC transmembrane type-1" evidence="12">
    <location>
        <begin position="1048"/>
        <end position="1378"/>
    </location>
</feature>
<dbReference type="PROSITE" id="PS00211">
    <property type="entry name" value="ABC_TRANSPORTER_1"/>
    <property type="match status" value="2"/>
</dbReference>
<keyword evidence="6" id="KW-0067">ATP-binding</keyword>
<feature type="transmembrane region" description="Helical" evidence="10">
    <location>
        <begin position="31"/>
        <end position="50"/>
    </location>
</feature>
<dbReference type="InterPro" id="IPR036640">
    <property type="entry name" value="ABC1_TM_sf"/>
</dbReference>
<feature type="transmembrane region" description="Helical" evidence="10">
    <location>
        <begin position="1240"/>
        <end position="1260"/>
    </location>
</feature>
<feature type="transmembrane region" description="Helical" evidence="10">
    <location>
        <begin position="192"/>
        <end position="213"/>
    </location>
</feature>
<feature type="compositionally biased region" description="Low complexity" evidence="9">
    <location>
        <begin position="1563"/>
        <end position="1575"/>
    </location>
</feature>
<dbReference type="InterPro" id="IPR003593">
    <property type="entry name" value="AAA+_ATPase"/>
</dbReference>
<dbReference type="InterPro" id="IPR003439">
    <property type="entry name" value="ABC_transporter-like_ATP-bd"/>
</dbReference>
<feature type="region of interest" description="Disordered" evidence="9">
    <location>
        <begin position="426"/>
        <end position="477"/>
    </location>
</feature>
<evidence type="ECO:0000259" key="12">
    <source>
        <dbReference type="PROSITE" id="PS50929"/>
    </source>
</evidence>
<feature type="transmembrane region" description="Helical" evidence="10">
    <location>
        <begin position="1139"/>
        <end position="1158"/>
    </location>
</feature>
<feature type="region of interest" description="Disordered" evidence="9">
    <location>
        <begin position="76"/>
        <end position="95"/>
    </location>
</feature>
<dbReference type="PROSITE" id="PS50893">
    <property type="entry name" value="ABC_TRANSPORTER_2"/>
    <property type="match status" value="2"/>
</dbReference>
<dbReference type="CDD" id="cd18596">
    <property type="entry name" value="ABC_6TM_VMR1_D1_like"/>
    <property type="match status" value="1"/>
</dbReference>
<feature type="transmembrane region" description="Helical" evidence="10">
    <location>
        <begin position="331"/>
        <end position="350"/>
    </location>
</feature>
<organism evidence="13 14">
    <name type="scientific">Stereocaulon virgatum</name>
    <dbReference type="NCBI Taxonomy" id="373712"/>
    <lineage>
        <taxon>Eukaryota</taxon>
        <taxon>Fungi</taxon>
        <taxon>Dikarya</taxon>
        <taxon>Ascomycota</taxon>
        <taxon>Pezizomycotina</taxon>
        <taxon>Lecanoromycetes</taxon>
        <taxon>OSLEUM clade</taxon>
        <taxon>Lecanoromycetidae</taxon>
        <taxon>Lecanorales</taxon>
        <taxon>Lecanorineae</taxon>
        <taxon>Stereocaulaceae</taxon>
        <taxon>Stereocaulon</taxon>
    </lineage>
</organism>
<feature type="region of interest" description="Disordered" evidence="9">
    <location>
        <begin position="1538"/>
        <end position="1578"/>
    </location>
</feature>
<dbReference type="PANTHER" id="PTHR24223">
    <property type="entry name" value="ATP-BINDING CASSETTE SUB-FAMILY C"/>
    <property type="match status" value="1"/>
</dbReference>
<evidence type="ECO:0000313" key="13">
    <source>
        <dbReference type="EMBL" id="KAL2038443.1"/>
    </source>
</evidence>
<comment type="subcellular location">
    <subcellularLocation>
        <location evidence="1">Membrane</location>
    </subcellularLocation>
</comment>